<keyword evidence="2" id="KW-0812">Transmembrane</keyword>
<dbReference type="HOGENOM" id="CLU_330107_0_0_1"/>
<feature type="region of interest" description="Disordered" evidence="1">
    <location>
        <begin position="139"/>
        <end position="176"/>
    </location>
</feature>
<accession>W4KHY1</accession>
<dbReference type="InParanoid" id="W4KHY1"/>
<feature type="region of interest" description="Disordered" evidence="1">
    <location>
        <begin position="412"/>
        <end position="494"/>
    </location>
</feature>
<evidence type="ECO:0000256" key="1">
    <source>
        <dbReference type="SAM" id="MobiDB-lite"/>
    </source>
</evidence>
<proteinExistence type="predicted"/>
<dbReference type="AlphaFoldDB" id="W4KHY1"/>
<feature type="compositionally biased region" description="Basic and acidic residues" evidence="1">
    <location>
        <begin position="458"/>
        <end position="469"/>
    </location>
</feature>
<feature type="compositionally biased region" description="Basic residues" evidence="1">
    <location>
        <begin position="104"/>
        <end position="113"/>
    </location>
</feature>
<dbReference type="EMBL" id="KI925456">
    <property type="protein sequence ID" value="ETW84925.1"/>
    <property type="molecule type" value="Genomic_DNA"/>
</dbReference>
<keyword evidence="2" id="KW-0472">Membrane</keyword>
<feature type="compositionally biased region" description="Low complexity" evidence="1">
    <location>
        <begin position="82"/>
        <end position="91"/>
    </location>
</feature>
<feature type="compositionally biased region" description="Low complexity" evidence="1">
    <location>
        <begin position="482"/>
        <end position="494"/>
    </location>
</feature>
<feature type="compositionally biased region" description="Basic and acidic residues" evidence="1">
    <location>
        <begin position="44"/>
        <end position="70"/>
    </location>
</feature>
<feature type="region of interest" description="Disordered" evidence="1">
    <location>
        <begin position="783"/>
        <end position="816"/>
    </location>
</feature>
<dbReference type="RefSeq" id="XP_009544546.1">
    <property type="nucleotide sequence ID" value="XM_009546251.1"/>
</dbReference>
<protein>
    <submittedName>
        <fullName evidence="3">Uncharacterized protein</fullName>
    </submittedName>
</protein>
<sequence length="869" mass="93737">MRCTLHPVPLVQSRSSHVHNRESPTYLPPLGRARSSSAPQGSDRAVRPDDPPSDRDRHLAAHERGAQRDTGDDDNGPPGSPAPASRFPARPTLQSIRPQPHTHIQPRAHKVRASHGTQARPHGARRSAFASLRAVPFPPLVSPRIAPAVTHRPPTSPRASARPHAPPRPSPPSALARIGSARRAGFAVRCLRFWSGTWAPRARPPSDRPRNRTRNRTPARMRTARLGVETPHEAGHFERTRTRTRWERAARARRWTGTGHLSRHDTPDCAALRRRTSTSGTRQRHARALAARGRLEAESAPRAGTHSHTLPRPTRPRHSVERARPRLRLRPRPCARATTTPPWLPIFRTPLRVSDFPIAYLRRRRRYPLPSIVSRLRRPILVILITIAAIIAVIIATLIVIVTAIACPRPRPIRPGCHGPLGSSRRRSAPRPRLRLGLAHLGDAEPESRRSAPGVESPRAKIEDGHRGDPAQTPSRHRATRRVIPPRAAGVPAPARAELGRGSHASLGVSSPPPPPPAGPSFALALSVRTGCGGAPPTRACAVDAFASAAQRAVASNVIRRCARPALGTCAHGGSGSAGLAAAHACVTPPRDTAPWAARVEAEAGLLAQRSARAGNEARGLRFAASPGARAGVGPATPRGRERAALRVRVRARVQIRMAQAPCQLLPVLPVRGLREALSCGACASRFILAAPRGPFARRDGWRVHGQRIGTRDGRAPCEFGASGCCLPAKGQRARAHAQVSLCPTAVHPGRHVMHERRDGARRKPLTFWCGTRAVTSALGKPERLGLSPASSLASPTHYHRGTRRDRPCENEPSRPQSLPSFAACFSAVAVPYVRLGRRMEAAEPVPGVTVVQATLYPLPDSGLCSACC</sequence>
<evidence type="ECO:0000256" key="2">
    <source>
        <dbReference type="SAM" id="Phobius"/>
    </source>
</evidence>
<feature type="compositionally biased region" description="Low complexity" evidence="1">
    <location>
        <begin position="787"/>
        <end position="796"/>
    </location>
</feature>
<evidence type="ECO:0000313" key="4">
    <source>
        <dbReference type="Proteomes" id="UP000030671"/>
    </source>
</evidence>
<dbReference type="Proteomes" id="UP000030671">
    <property type="component" value="Unassembled WGS sequence"/>
</dbReference>
<name>W4KHY1_HETIT</name>
<keyword evidence="4" id="KW-1185">Reference proteome</keyword>
<feature type="transmembrane region" description="Helical" evidence="2">
    <location>
        <begin position="380"/>
        <end position="406"/>
    </location>
</feature>
<evidence type="ECO:0000313" key="3">
    <source>
        <dbReference type="EMBL" id="ETW84925.1"/>
    </source>
</evidence>
<dbReference type="GeneID" id="20676016"/>
<organism evidence="3 4">
    <name type="scientific">Heterobasidion irregulare (strain TC 32-1)</name>
    <dbReference type="NCBI Taxonomy" id="747525"/>
    <lineage>
        <taxon>Eukaryota</taxon>
        <taxon>Fungi</taxon>
        <taxon>Dikarya</taxon>
        <taxon>Basidiomycota</taxon>
        <taxon>Agaricomycotina</taxon>
        <taxon>Agaricomycetes</taxon>
        <taxon>Russulales</taxon>
        <taxon>Bondarzewiaceae</taxon>
        <taxon>Heterobasidion</taxon>
        <taxon>Heterobasidion annosum species complex</taxon>
    </lineage>
</organism>
<feature type="region of interest" description="Disordered" evidence="1">
    <location>
        <begin position="291"/>
        <end position="322"/>
    </location>
</feature>
<feature type="region of interest" description="Disordered" evidence="1">
    <location>
        <begin position="1"/>
        <end position="127"/>
    </location>
</feature>
<feature type="compositionally biased region" description="Low complexity" evidence="1">
    <location>
        <begin position="412"/>
        <end position="423"/>
    </location>
</feature>
<feature type="region of interest" description="Disordered" evidence="1">
    <location>
        <begin position="198"/>
        <end position="217"/>
    </location>
</feature>
<keyword evidence="2" id="KW-1133">Transmembrane helix</keyword>
<feature type="compositionally biased region" description="Basic residues" evidence="1">
    <location>
        <begin position="424"/>
        <end position="434"/>
    </location>
</feature>
<gene>
    <name evidence="3" type="ORF">HETIRDRAFT_450244</name>
</gene>
<dbReference type="KEGG" id="hir:HETIRDRAFT_450244"/>
<reference evidence="3 4" key="1">
    <citation type="journal article" date="2012" name="New Phytol.">
        <title>Insight into trade-off between wood decay and parasitism from the genome of a fungal forest pathogen.</title>
        <authorList>
            <person name="Olson A."/>
            <person name="Aerts A."/>
            <person name="Asiegbu F."/>
            <person name="Belbahri L."/>
            <person name="Bouzid O."/>
            <person name="Broberg A."/>
            <person name="Canback B."/>
            <person name="Coutinho P.M."/>
            <person name="Cullen D."/>
            <person name="Dalman K."/>
            <person name="Deflorio G."/>
            <person name="van Diepen L.T."/>
            <person name="Dunand C."/>
            <person name="Duplessis S."/>
            <person name="Durling M."/>
            <person name="Gonthier P."/>
            <person name="Grimwood J."/>
            <person name="Fossdal C.G."/>
            <person name="Hansson D."/>
            <person name="Henrissat B."/>
            <person name="Hietala A."/>
            <person name="Himmelstrand K."/>
            <person name="Hoffmeister D."/>
            <person name="Hogberg N."/>
            <person name="James T.Y."/>
            <person name="Karlsson M."/>
            <person name="Kohler A."/>
            <person name="Kues U."/>
            <person name="Lee Y.H."/>
            <person name="Lin Y.C."/>
            <person name="Lind M."/>
            <person name="Lindquist E."/>
            <person name="Lombard V."/>
            <person name="Lucas S."/>
            <person name="Lunden K."/>
            <person name="Morin E."/>
            <person name="Murat C."/>
            <person name="Park J."/>
            <person name="Raffaello T."/>
            <person name="Rouze P."/>
            <person name="Salamov A."/>
            <person name="Schmutz J."/>
            <person name="Solheim H."/>
            <person name="Stahlberg J."/>
            <person name="Velez H."/>
            <person name="de Vries R.P."/>
            <person name="Wiebenga A."/>
            <person name="Woodward S."/>
            <person name="Yakovlev I."/>
            <person name="Garbelotto M."/>
            <person name="Martin F."/>
            <person name="Grigoriev I.V."/>
            <person name="Stenlid J."/>
        </authorList>
    </citation>
    <scope>NUCLEOTIDE SEQUENCE [LARGE SCALE GENOMIC DNA]</scope>
    <source>
        <strain evidence="3 4">TC 32-1</strain>
    </source>
</reference>